<dbReference type="InterPro" id="IPR013328">
    <property type="entry name" value="6PGD_dom2"/>
</dbReference>
<dbReference type="GO" id="GO:0051287">
    <property type="term" value="F:NAD binding"/>
    <property type="evidence" value="ECO:0007669"/>
    <property type="project" value="InterPro"/>
</dbReference>
<keyword evidence="3" id="KW-0520">NAD</keyword>
<feature type="domain" description="3-hydroxyisobutyrate dehydrogenase-like NAD-binding" evidence="7">
    <location>
        <begin position="191"/>
        <end position="308"/>
    </location>
</feature>
<organism evidence="8 9">
    <name type="scientific">Acaromyces ingoldii</name>
    <dbReference type="NCBI Taxonomy" id="215250"/>
    <lineage>
        <taxon>Eukaryota</taxon>
        <taxon>Fungi</taxon>
        <taxon>Dikarya</taxon>
        <taxon>Basidiomycota</taxon>
        <taxon>Ustilaginomycotina</taxon>
        <taxon>Exobasidiomycetes</taxon>
        <taxon>Exobasidiales</taxon>
        <taxon>Cryptobasidiaceae</taxon>
        <taxon>Acaromyces</taxon>
    </lineage>
</organism>
<dbReference type="InterPro" id="IPR051265">
    <property type="entry name" value="HIBADH-related_NP60_sf"/>
</dbReference>
<name>A0A316YM01_9BASI</name>
<dbReference type="SUPFAM" id="SSF48179">
    <property type="entry name" value="6-phosphogluconate dehydrogenase C-terminal domain-like"/>
    <property type="match status" value="1"/>
</dbReference>
<reference evidence="8 9" key="1">
    <citation type="journal article" date="2018" name="Mol. Biol. Evol.">
        <title>Broad Genomic Sampling Reveals a Smut Pathogenic Ancestry of the Fungal Clade Ustilaginomycotina.</title>
        <authorList>
            <person name="Kijpornyongpan T."/>
            <person name="Mondo S.J."/>
            <person name="Barry K."/>
            <person name="Sandor L."/>
            <person name="Lee J."/>
            <person name="Lipzen A."/>
            <person name="Pangilinan J."/>
            <person name="LaButti K."/>
            <person name="Hainaut M."/>
            <person name="Henrissat B."/>
            <person name="Grigoriev I.V."/>
            <person name="Spatafora J.W."/>
            <person name="Aime M.C."/>
        </authorList>
    </citation>
    <scope>NUCLEOTIDE SEQUENCE [LARGE SCALE GENOMIC DNA]</scope>
    <source>
        <strain evidence="8 9">MCA 4198</strain>
    </source>
</reference>
<feature type="domain" description="6-phosphogluconate dehydrogenase NADP-binding" evidence="6">
    <location>
        <begin position="11"/>
        <end position="173"/>
    </location>
</feature>
<evidence type="ECO:0000256" key="5">
    <source>
        <dbReference type="SAM" id="MobiDB-lite"/>
    </source>
</evidence>
<dbReference type="InterPro" id="IPR015815">
    <property type="entry name" value="HIBADH-related"/>
</dbReference>
<dbReference type="InterPro" id="IPR006115">
    <property type="entry name" value="6PGDH_NADP-bd"/>
</dbReference>
<dbReference type="STRING" id="215250.A0A316YM01"/>
<dbReference type="GO" id="GO:0050661">
    <property type="term" value="F:NADP binding"/>
    <property type="evidence" value="ECO:0007669"/>
    <property type="project" value="InterPro"/>
</dbReference>
<dbReference type="RefSeq" id="XP_025377477.1">
    <property type="nucleotide sequence ID" value="XM_025521633.1"/>
</dbReference>
<evidence type="ECO:0000259" key="7">
    <source>
        <dbReference type="Pfam" id="PF14833"/>
    </source>
</evidence>
<dbReference type="Proteomes" id="UP000245768">
    <property type="component" value="Unassembled WGS sequence"/>
</dbReference>
<dbReference type="PANTHER" id="PTHR43580:SF8">
    <property type="entry name" value="6-PHOSPHOGLUCONATE DEHYDROGENASE NADP-BINDING DOMAIN-CONTAINING PROTEIN-RELATED"/>
    <property type="match status" value="1"/>
</dbReference>
<evidence type="ECO:0000256" key="2">
    <source>
        <dbReference type="ARBA" id="ARBA00023002"/>
    </source>
</evidence>
<dbReference type="PANTHER" id="PTHR43580">
    <property type="entry name" value="OXIDOREDUCTASE GLYR1-RELATED"/>
    <property type="match status" value="1"/>
</dbReference>
<evidence type="ECO:0000259" key="6">
    <source>
        <dbReference type="Pfam" id="PF03446"/>
    </source>
</evidence>
<proteinExistence type="inferred from homology"/>
<dbReference type="InterPro" id="IPR008927">
    <property type="entry name" value="6-PGluconate_DH-like_C_sf"/>
</dbReference>
<feature type="region of interest" description="Disordered" evidence="5">
    <location>
        <begin position="302"/>
        <end position="324"/>
    </location>
</feature>
<dbReference type="SUPFAM" id="SSF51735">
    <property type="entry name" value="NAD(P)-binding Rossmann-fold domains"/>
    <property type="match status" value="1"/>
</dbReference>
<dbReference type="Gene3D" id="1.10.1040.10">
    <property type="entry name" value="N-(1-d-carboxylethyl)-l-norvaline Dehydrogenase, domain 2"/>
    <property type="match status" value="1"/>
</dbReference>
<accession>A0A316YM01</accession>
<sequence length="324" mass="35064">MPGLIPDTPQFAFVGLGNLGQHMALNLAKHLATLQPAHPPLQVWTRTTSKAQAFAKENGSIVKAVENLDDIAANCDVIVTSLANDAAVQEVYKALMKAETARPKKNGTKTIFLDTSTMYPDITKRIHDDVVASDTRCFFQAPVFGPPPMAKSASLVYVIAGAKEPRAVVEPYLVPSTGRKIMDFGDDVTKASAFKLIGNSIVLSTVEMLAETMTLADKAGIGADRVQEWIELFYPAPSAIGYGNKILNNKFAADGGFTVAGGLKDARHIKRLGEENNCPMHITERAIQHLLVSQEASKGQDKDWSSLVAGQRKESGLPLWPEHQ</sequence>
<evidence type="ECO:0000313" key="9">
    <source>
        <dbReference type="Proteomes" id="UP000245768"/>
    </source>
</evidence>
<dbReference type="EMBL" id="KZ819636">
    <property type="protein sequence ID" value="PWN90279.1"/>
    <property type="molecule type" value="Genomic_DNA"/>
</dbReference>
<gene>
    <name evidence="8" type="ORF">FA10DRAFT_266776</name>
</gene>
<dbReference type="InterPro" id="IPR029154">
    <property type="entry name" value="HIBADH-like_NADP-bd"/>
</dbReference>
<feature type="active site" evidence="4">
    <location>
        <position position="195"/>
    </location>
</feature>
<keyword evidence="2" id="KW-0560">Oxidoreductase</keyword>
<dbReference type="PIRSF" id="PIRSF000103">
    <property type="entry name" value="HIBADH"/>
    <property type="match status" value="1"/>
</dbReference>
<protein>
    <submittedName>
        <fullName evidence="8">NAD(P)-binding protein</fullName>
    </submittedName>
</protein>
<dbReference type="OrthoDB" id="435038at2759"/>
<dbReference type="Pfam" id="PF14833">
    <property type="entry name" value="NAD_binding_11"/>
    <property type="match status" value="1"/>
</dbReference>
<dbReference type="GeneID" id="37043549"/>
<evidence type="ECO:0000313" key="8">
    <source>
        <dbReference type="EMBL" id="PWN90279.1"/>
    </source>
</evidence>
<comment type="similarity">
    <text evidence="1">Belongs to the HIBADH-related family. NP60 subfamily.</text>
</comment>
<dbReference type="InterPro" id="IPR036291">
    <property type="entry name" value="NAD(P)-bd_dom_sf"/>
</dbReference>
<dbReference type="Gene3D" id="3.40.50.720">
    <property type="entry name" value="NAD(P)-binding Rossmann-like Domain"/>
    <property type="match status" value="1"/>
</dbReference>
<evidence type="ECO:0000256" key="1">
    <source>
        <dbReference type="ARBA" id="ARBA00007598"/>
    </source>
</evidence>
<dbReference type="AlphaFoldDB" id="A0A316YM01"/>
<dbReference type="InParanoid" id="A0A316YM01"/>
<evidence type="ECO:0000256" key="4">
    <source>
        <dbReference type="PIRSR" id="PIRSR000103-1"/>
    </source>
</evidence>
<keyword evidence="9" id="KW-1185">Reference proteome</keyword>
<dbReference type="Pfam" id="PF03446">
    <property type="entry name" value="NAD_binding_2"/>
    <property type="match status" value="1"/>
</dbReference>
<dbReference type="GO" id="GO:0016491">
    <property type="term" value="F:oxidoreductase activity"/>
    <property type="evidence" value="ECO:0007669"/>
    <property type="project" value="UniProtKB-KW"/>
</dbReference>
<evidence type="ECO:0000256" key="3">
    <source>
        <dbReference type="ARBA" id="ARBA00023027"/>
    </source>
</evidence>